<name>A0A1E7ZF89_9ALTE</name>
<gene>
    <name evidence="1" type="ORF">BFC18_04375</name>
</gene>
<comment type="caution">
    <text evidence="1">The sequence shown here is derived from an EMBL/GenBank/DDBJ whole genome shotgun (WGS) entry which is preliminary data.</text>
</comment>
<sequence length="117" mass="13237">MKKHLIPAVALLLTACQPENNMAGLDRVYVKPVTTQCLTDVITAQPFVADFSTDKDVFHFTLDGYETRMLNKKLDGKISGYAMTIDGMRRGDDPNAFYKKVREMETTIFTTITETCY</sequence>
<proteinExistence type="predicted"/>
<keyword evidence="2" id="KW-1185">Reference proteome</keyword>
<accession>A0A1E7ZF89</accession>
<evidence type="ECO:0000313" key="2">
    <source>
        <dbReference type="Proteomes" id="UP000175691"/>
    </source>
</evidence>
<evidence type="ECO:0000313" key="1">
    <source>
        <dbReference type="EMBL" id="OFC72198.1"/>
    </source>
</evidence>
<dbReference type="RefSeq" id="WP_070123728.1">
    <property type="nucleotide sequence ID" value="NZ_MDHN01000007.1"/>
</dbReference>
<dbReference type="Proteomes" id="UP000175691">
    <property type="component" value="Unassembled WGS sequence"/>
</dbReference>
<dbReference type="PROSITE" id="PS51257">
    <property type="entry name" value="PROKAR_LIPOPROTEIN"/>
    <property type="match status" value="1"/>
</dbReference>
<dbReference type="OrthoDB" id="9844718at2"/>
<dbReference type="AlphaFoldDB" id="A0A1E7ZF89"/>
<dbReference type="EMBL" id="MDHN01000007">
    <property type="protein sequence ID" value="OFC72198.1"/>
    <property type="molecule type" value="Genomic_DNA"/>
</dbReference>
<evidence type="ECO:0008006" key="3">
    <source>
        <dbReference type="Google" id="ProtNLM"/>
    </source>
</evidence>
<reference evidence="1 2" key="1">
    <citation type="submission" date="2016-08" db="EMBL/GenBank/DDBJ databases">
        <authorList>
            <person name="Seilhamer J.J."/>
        </authorList>
    </citation>
    <scope>NUCLEOTIDE SEQUENCE [LARGE SCALE GENOMIC DNA]</scope>
    <source>
        <strain evidence="1 2">KCTC 42603</strain>
    </source>
</reference>
<dbReference type="STRING" id="1656094.BFC18_04375"/>
<organism evidence="1 2">
    <name type="scientific">Alteromonas confluentis</name>
    <dbReference type="NCBI Taxonomy" id="1656094"/>
    <lineage>
        <taxon>Bacteria</taxon>
        <taxon>Pseudomonadati</taxon>
        <taxon>Pseudomonadota</taxon>
        <taxon>Gammaproteobacteria</taxon>
        <taxon>Alteromonadales</taxon>
        <taxon>Alteromonadaceae</taxon>
        <taxon>Alteromonas/Salinimonas group</taxon>
        <taxon>Alteromonas</taxon>
    </lineage>
</organism>
<protein>
    <recommendedName>
        <fullName evidence="3">Lipoprotein</fullName>
    </recommendedName>
</protein>